<reference evidence="8 9" key="1">
    <citation type="journal article" date="2021" name="Nat. Plants">
        <title>The Taxus genome provides insights into paclitaxel biosynthesis.</title>
        <authorList>
            <person name="Xiong X."/>
            <person name="Gou J."/>
            <person name="Liao Q."/>
            <person name="Li Y."/>
            <person name="Zhou Q."/>
            <person name="Bi G."/>
            <person name="Li C."/>
            <person name="Du R."/>
            <person name="Wang X."/>
            <person name="Sun T."/>
            <person name="Guo L."/>
            <person name="Liang H."/>
            <person name="Lu P."/>
            <person name="Wu Y."/>
            <person name="Zhang Z."/>
            <person name="Ro D.K."/>
            <person name="Shang Y."/>
            <person name="Huang S."/>
            <person name="Yan J."/>
        </authorList>
    </citation>
    <scope>NUCLEOTIDE SEQUENCE [LARGE SCALE GENOMIC DNA]</scope>
    <source>
        <strain evidence="8">Ta-2019</strain>
    </source>
</reference>
<feature type="domain" description="EamA" evidence="7">
    <location>
        <begin position="2"/>
        <end position="133"/>
    </location>
</feature>
<dbReference type="GO" id="GO:0016020">
    <property type="term" value="C:membrane"/>
    <property type="evidence" value="ECO:0007669"/>
    <property type="project" value="UniProtKB-SubCell"/>
</dbReference>
<feature type="transmembrane region" description="Helical" evidence="6">
    <location>
        <begin position="124"/>
        <end position="144"/>
    </location>
</feature>
<evidence type="ECO:0000259" key="7">
    <source>
        <dbReference type="Pfam" id="PF00892"/>
    </source>
</evidence>
<dbReference type="AlphaFoldDB" id="A0AA38G663"/>
<feature type="transmembrane region" description="Helical" evidence="6">
    <location>
        <begin position="196"/>
        <end position="217"/>
    </location>
</feature>
<comment type="caution">
    <text evidence="8">The sequence shown here is derived from an EMBL/GenBank/DDBJ whole genome shotgun (WGS) entry which is preliminary data.</text>
</comment>
<evidence type="ECO:0000313" key="8">
    <source>
        <dbReference type="EMBL" id="KAH9316966.1"/>
    </source>
</evidence>
<organism evidence="8 9">
    <name type="scientific">Taxus chinensis</name>
    <name type="common">Chinese yew</name>
    <name type="synonym">Taxus wallichiana var. chinensis</name>
    <dbReference type="NCBI Taxonomy" id="29808"/>
    <lineage>
        <taxon>Eukaryota</taxon>
        <taxon>Viridiplantae</taxon>
        <taxon>Streptophyta</taxon>
        <taxon>Embryophyta</taxon>
        <taxon>Tracheophyta</taxon>
        <taxon>Spermatophyta</taxon>
        <taxon>Pinopsida</taxon>
        <taxon>Pinidae</taxon>
        <taxon>Conifers II</taxon>
        <taxon>Cupressales</taxon>
        <taxon>Taxaceae</taxon>
        <taxon>Taxus</taxon>
    </lineage>
</organism>
<dbReference type="SUPFAM" id="SSF103481">
    <property type="entry name" value="Multidrug resistance efflux transporter EmrE"/>
    <property type="match status" value="2"/>
</dbReference>
<keyword evidence="5 6" id="KW-0472">Membrane</keyword>
<evidence type="ECO:0000256" key="1">
    <source>
        <dbReference type="ARBA" id="ARBA00004141"/>
    </source>
</evidence>
<comment type="subcellular location">
    <subcellularLocation>
        <location evidence="1 6">Membrane</location>
        <topology evidence="1 6">Multi-pass membrane protein</topology>
    </subcellularLocation>
</comment>
<keyword evidence="4 6" id="KW-1133">Transmembrane helix</keyword>
<feature type="non-terminal residue" evidence="8">
    <location>
        <position position="340"/>
    </location>
</feature>
<dbReference type="InterPro" id="IPR030184">
    <property type="entry name" value="WAT1-related"/>
</dbReference>
<dbReference type="PANTHER" id="PTHR31218">
    <property type="entry name" value="WAT1-RELATED PROTEIN"/>
    <property type="match status" value="1"/>
</dbReference>
<dbReference type="EMBL" id="JAHRHJ020000004">
    <property type="protein sequence ID" value="KAH9316966.1"/>
    <property type="molecule type" value="Genomic_DNA"/>
</dbReference>
<keyword evidence="3 6" id="KW-0812">Transmembrane</keyword>
<feature type="transmembrane region" description="Helical" evidence="6">
    <location>
        <begin position="229"/>
        <end position="249"/>
    </location>
</feature>
<evidence type="ECO:0000256" key="4">
    <source>
        <dbReference type="ARBA" id="ARBA00022989"/>
    </source>
</evidence>
<proteinExistence type="inferred from homology"/>
<dbReference type="OMA" id="CFIASFQ"/>
<feature type="transmembrane region" description="Helical" evidence="6">
    <location>
        <begin position="20"/>
        <end position="42"/>
    </location>
</feature>
<feature type="transmembrane region" description="Helical" evidence="6">
    <location>
        <begin position="83"/>
        <end position="103"/>
    </location>
</feature>
<dbReference type="Pfam" id="PF00892">
    <property type="entry name" value="EamA"/>
    <property type="match status" value="2"/>
</dbReference>
<keyword evidence="9" id="KW-1185">Reference proteome</keyword>
<evidence type="ECO:0000256" key="6">
    <source>
        <dbReference type="RuleBase" id="RU363077"/>
    </source>
</evidence>
<dbReference type="InterPro" id="IPR037185">
    <property type="entry name" value="EmrE-like"/>
</dbReference>
<gene>
    <name evidence="8" type="ORF">KI387_018735</name>
</gene>
<protein>
    <recommendedName>
        <fullName evidence="6">WAT1-related protein</fullName>
    </recommendedName>
</protein>
<sequence length="340" mass="37277">VAYAGLLLISKAALTTGMSYFVLVVYRHVIATVVLGPLAYFLERRSRPSITIYSFSMISLLALCGTTIQQNMFFAGIKYTSPIFASAVGNTLPGMTFLMAVLLRMEKARIKTVAGKSKVLGTMICISGALVVTLYKGPAIPMLFFPPVHMKLHPHQHHNLNKDWIKGSILLSTSQIARCTWIIFQAKITKIYPAQMSLVALMCFSASLQSVVVGFIFERNPAAWALGWNLQLFTVIYTGIVISGAVYCLQMWSINKRGPVFVAMFSPVTLMVVAVLSPILLDERLHLGSIIGGILIIIGLYTVLWAKREDLQDVGNLLPIETPETTSNEVQEAGCITKSG</sequence>
<evidence type="ECO:0000256" key="5">
    <source>
        <dbReference type="ARBA" id="ARBA00023136"/>
    </source>
</evidence>
<feature type="domain" description="EamA" evidence="7">
    <location>
        <begin position="171"/>
        <end position="304"/>
    </location>
</feature>
<evidence type="ECO:0000313" key="9">
    <source>
        <dbReference type="Proteomes" id="UP000824469"/>
    </source>
</evidence>
<feature type="transmembrane region" description="Helical" evidence="6">
    <location>
        <begin position="54"/>
        <end position="77"/>
    </location>
</feature>
<feature type="transmembrane region" description="Helical" evidence="6">
    <location>
        <begin position="287"/>
        <end position="306"/>
    </location>
</feature>
<feature type="transmembrane region" description="Helical" evidence="6">
    <location>
        <begin position="261"/>
        <end position="281"/>
    </location>
</feature>
<dbReference type="InterPro" id="IPR000620">
    <property type="entry name" value="EamA_dom"/>
</dbReference>
<evidence type="ECO:0000256" key="3">
    <source>
        <dbReference type="ARBA" id="ARBA00022692"/>
    </source>
</evidence>
<accession>A0AA38G663</accession>
<name>A0AA38G663_TAXCH</name>
<comment type="similarity">
    <text evidence="2 6">Belongs to the drug/metabolite transporter (DMT) superfamily. Plant drug/metabolite exporter (P-DME) (TC 2.A.7.4) family.</text>
</comment>
<dbReference type="Proteomes" id="UP000824469">
    <property type="component" value="Unassembled WGS sequence"/>
</dbReference>
<dbReference type="GO" id="GO:0022857">
    <property type="term" value="F:transmembrane transporter activity"/>
    <property type="evidence" value="ECO:0007669"/>
    <property type="project" value="InterPro"/>
</dbReference>
<evidence type="ECO:0000256" key="2">
    <source>
        <dbReference type="ARBA" id="ARBA00007635"/>
    </source>
</evidence>